<evidence type="ECO:0000256" key="7">
    <source>
        <dbReference type="HAMAP-Rule" id="MF_01325"/>
    </source>
</evidence>
<dbReference type="GO" id="GO:0003735">
    <property type="term" value="F:structural constituent of ribosome"/>
    <property type="evidence" value="ECO:0007669"/>
    <property type="project" value="UniProtKB-UniRule"/>
</dbReference>
<dbReference type="HOGENOM" id="CLU_044142_4_1_0"/>
<dbReference type="InterPro" id="IPR009000">
    <property type="entry name" value="Transl_B-barrel_sf"/>
</dbReference>
<evidence type="ECO:0000256" key="1">
    <source>
        <dbReference type="ARBA" id="ARBA00006540"/>
    </source>
</evidence>
<dbReference type="GO" id="GO:0022625">
    <property type="term" value="C:cytosolic large ribosomal subunit"/>
    <property type="evidence" value="ECO:0007669"/>
    <property type="project" value="TreeGrafter"/>
</dbReference>
<evidence type="ECO:0000256" key="8">
    <source>
        <dbReference type="RuleBase" id="RU003905"/>
    </source>
</evidence>
<sequence length="209" mass="22516">MSMGILGRKVGMTQVFDAEGKAVPVTVIEAGPCPVVEVRTPDKNQYSAVQLGFGDVKPQRLNKPVRGYYAKQDVAPKRWLREFRVEEGHGFDKGQEVRADLFAEGETVDVIGVSKGKGFAGVIKRFHFGGGPASHGASKFHRQPGSSGASSYPGHIFKGKTMPGRMGGERVTVKNLRVFAVDVENNLILLRGAVPGAKDGLVLIRKTAE</sequence>
<dbReference type="Proteomes" id="UP000005096">
    <property type="component" value="Chromosome"/>
</dbReference>
<evidence type="ECO:0000313" key="11">
    <source>
        <dbReference type="Proteomes" id="UP000005096"/>
    </source>
</evidence>
<dbReference type="PANTHER" id="PTHR11229:SF16">
    <property type="entry name" value="LARGE RIBOSOMAL SUBUNIT PROTEIN UL3C"/>
    <property type="match status" value="1"/>
</dbReference>
<evidence type="ECO:0000256" key="2">
    <source>
        <dbReference type="ARBA" id="ARBA00022730"/>
    </source>
</evidence>
<evidence type="ECO:0000256" key="6">
    <source>
        <dbReference type="ARBA" id="ARBA00035243"/>
    </source>
</evidence>
<gene>
    <name evidence="7" type="primary">rplC</name>
    <name evidence="10" type="ORF">Apau_1642</name>
</gene>
<dbReference type="InterPro" id="IPR019927">
    <property type="entry name" value="Ribosomal_uL3_bac/org-type"/>
</dbReference>
<protein>
    <recommendedName>
        <fullName evidence="6 7">Large ribosomal subunit protein uL3</fullName>
    </recommendedName>
</protein>
<dbReference type="PaxDb" id="584708-Apau_1642"/>
<keyword evidence="2 7" id="KW-0699">rRNA-binding</keyword>
<dbReference type="GO" id="GO:0019843">
    <property type="term" value="F:rRNA binding"/>
    <property type="evidence" value="ECO:0007669"/>
    <property type="project" value="UniProtKB-UniRule"/>
</dbReference>
<dbReference type="FunFam" id="3.30.160.810:FF:000001">
    <property type="entry name" value="50S ribosomal protein L3"/>
    <property type="match status" value="1"/>
</dbReference>
<comment type="subunit">
    <text evidence="7 9">Part of the 50S ribosomal subunit. Forms a cluster with proteins L14 and L19.</text>
</comment>
<dbReference type="SUPFAM" id="SSF50447">
    <property type="entry name" value="Translation proteins"/>
    <property type="match status" value="1"/>
</dbReference>
<dbReference type="HAMAP" id="MF_01325_B">
    <property type="entry name" value="Ribosomal_uL3_B"/>
    <property type="match status" value="1"/>
</dbReference>
<dbReference type="NCBIfam" id="TIGR03625">
    <property type="entry name" value="L3_bact"/>
    <property type="match status" value="1"/>
</dbReference>
<reference evidence="10 11" key="1">
    <citation type="journal article" date="2010" name="Stand. Genomic Sci.">
        <title>Non-contiguous finished genome sequence of Aminomonas paucivorans type strain (GLU-3).</title>
        <authorList>
            <person name="Pitluck S."/>
            <person name="Yasawong M."/>
            <person name="Held B."/>
            <person name="Lapidus A."/>
            <person name="Nolan M."/>
            <person name="Copeland A."/>
            <person name="Lucas S."/>
            <person name="Del Rio T.G."/>
            <person name="Tice H."/>
            <person name="Cheng J.F."/>
            <person name="Chertkov O."/>
            <person name="Goodwin L."/>
            <person name="Tapia R."/>
            <person name="Han C."/>
            <person name="Liolios K."/>
            <person name="Ivanova N."/>
            <person name="Mavromatis K."/>
            <person name="Ovchinnikova G."/>
            <person name="Pati A."/>
            <person name="Chen A."/>
            <person name="Palaniappan K."/>
            <person name="Land M."/>
            <person name="Hauser L."/>
            <person name="Chang Y.J."/>
            <person name="Jeffries C.D."/>
            <person name="Pukall R."/>
            <person name="Spring S."/>
            <person name="Rohde M."/>
            <person name="Sikorski J."/>
            <person name="Goker M."/>
            <person name="Woyke T."/>
            <person name="Bristow J."/>
            <person name="Eisen J.A."/>
            <person name="Markowitz V."/>
            <person name="Hugenholtz P."/>
            <person name="Kyrpides N.C."/>
            <person name="Klenk H.P."/>
        </authorList>
    </citation>
    <scope>NUCLEOTIDE SEQUENCE [LARGE SCALE GENOMIC DNA]</scope>
    <source>
        <strain evidence="10 11">DSM 12260</strain>
    </source>
</reference>
<dbReference type="Gene3D" id="3.30.160.810">
    <property type="match status" value="1"/>
</dbReference>
<dbReference type="PROSITE" id="PS00474">
    <property type="entry name" value="RIBOSOMAL_L3"/>
    <property type="match status" value="1"/>
</dbReference>
<evidence type="ECO:0000256" key="3">
    <source>
        <dbReference type="ARBA" id="ARBA00022884"/>
    </source>
</evidence>
<comment type="similarity">
    <text evidence="1 7 8">Belongs to the universal ribosomal protein uL3 family.</text>
</comment>
<keyword evidence="3 7" id="KW-0694">RNA-binding</keyword>
<organism evidence="10 11">
    <name type="scientific">Aminomonas paucivorans DSM 12260</name>
    <dbReference type="NCBI Taxonomy" id="584708"/>
    <lineage>
        <taxon>Bacteria</taxon>
        <taxon>Thermotogati</taxon>
        <taxon>Synergistota</taxon>
        <taxon>Synergistia</taxon>
        <taxon>Synergistales</taxon>
        <taxon>Synergistaceae</taxon>
        <taxon>Aminomonas</taxon>
    </lineage>
</organism>
<dbReference type="RefSeq" id="WP_006301281.1">
    <property type="nucleotide sequence ID" value="NZ_CM001022.1"/>
</dbReference>
<keyword evidence="11" id="KW-1185">Reference proteome</keyword>
<evidence type="ECO:0000256" key="9">
    <source>
        <dbReference type="RuleBase" id="RU003906"/>
    </source>
</evidence>
<evidence type="ECO:0000256" key="4">
    <source>
        <dbReference type="ARBA" id="ARBA00022980"/>
    </source>
</evidence>
<dbReference type="FunFam" id="2.40.30.10:FF:000004">
    <property type="entry name" value="50S ribosomal protein L3"/>
    <property type="match status" value="1"/>
</dbReference>
<dbReference type="Pfam" id="PF00297">
    <property type="entry name" value="Ribosomal_L3"/>
    <property type="match status" value="1"/>
</dbReference>
<name>E3CUT5_9BACT</name>
<comment type="function">
    <text evidence="7 9">One of the primary rRNA binding proteins, it binds directly near the 3'-end of the 23S rRNA, where it nucleates assembly of the 50S subunit.</text>
</comment>
<dbReference type="STRING" id="584708.Apau_1642"/>
<dbReference type="InterPro" id="IPR000597">
    <property type="entry name" value="Ribosomal_uL3"/>
</dbReference>
<proteinExistence type="inferred from homology"/>
<dbReference type="InterPro" id="IPR019926">
    <property type="entry name" value="Ribosomal_uL3_CS"/>
</dbReference>
<evidence type="ECO:0000256" key="5">
    <source>
        <dbReference type="ARBA" id="ARBA00023274"/>
    </source>
</evidence>
<dbReference type="PANTHER" id="PTHR11229">
    <property type="entry name" value="50S RIBOSOMAL PROTEIN L3"/>
    <property type="match status" value="1"/>
</dbReference>
<keyword evidence="4 7" id="KW-0689">Ribosomal protein</keyword>
<dbReference type="GO" id="GO:0006412">
    <property type="term" value="P:translation"/>
    <property type="evidence" value="ECO:0007669"/>
    <property type="project" value="UniProtKB-UniRule"/>
</dbReference>
<dbReference type="eggNOG" id="COG0087">
    <property type="taxonomic scope" value="Bacteria"/>
</dbReference>
<dbReference type="Gene3D" id="2.40.30.10">
    <property type="entry name" value="Translation factors"/>
    <property type="match status" value="1"/>
</dbReference>
<keyword evidence="5 7" id="KW-0687">Ribonucleoprotein</keyword>
<evidence type="ECO:0000313" key="10">
    <source>
        <dbReference type="EMBL" id="EFQ24061.1"/>
    </source>
</evidence>
<dbReference type="AlphaFoldDB" id="E3CUT5"/>
<accession>E3CUT5</accession>
<dbReference type="EMBL" id="CM001022">
    <property type="protein sequence ID" value="EFQ24061.1"/>
    <property type="molecule type" value="Genomic_DNA"/>
</dbReference>
<dbReference type="OrthoDB" id="9806135at2"/>